<gene>
    <name evidence="1" type="ORF">GMO_19340</name>
</gene>
<dbReference type="AlphaFoldDB" id="G6XKB8"/>
<protein>
    <recommendedName>
        <fullName evidence="3">Helix-turn-helix domain-containing protein</fullName>
    </recommendedName>
</protein>
<dbReference type="STRING" id="1088869.GMO_19340"/>
<comment type="caution">
    <text evidence="1">The sequence shown here is derived from an EMBL/GenBank/DDBJ whole genome shotgun (WGS) entry which is preliminary data.</text>
</comment>
<accession>G6XKB8</accession>
<organism evidence="1 2">
    <name type="scientific">Gluconobacter morbifer G707</name>
    <dbReference type="NCBI Taxonomy" id="1088869"/>
    <lineage>
        <taxon>Bacteria</taxon>
        <taxon>Pseudomonadati</taxon>
        <taxon>Pseudomonadota</taxon>
        <taxon>Alphaproteobacteria</taxon>
        <taxon>Acetobacterales</taxon>
        <taxon>Acetobacteraceae</taxon>
        <taxon>Gluconobacter</taxon>
    </lineage>
</organism>
<keyword evidence="2" id="KW-1185">Reference proteome</keyword>
<dbReference type="Proteomes" id="UP000004949">
    <property type="component" value="Unassembled WGS sequence"/>
</dbReference>
<evidence type="ECO:0000313" key="1">
    <source>
        <dbReference type="EMBL" id="EHH67714.1"/>
    </source>
</evidence>
<evidence type="ECO:0008006" key="3">
    <source>
        <dbReference type="Google" id="ProtNLM"/>
    </source>
</evidence>
<sequence>MRKYLSEQKGPVMTRIGGRVFVRRDHFESWLASCVVSQNAS</sequence>
<evidence type="ECO:0000313" key="2">
    <source>
        <dbReference type="Proteomes" id="UP000004949"/>
    </source>
</evidence>
<reference evidence="1 2" key="1">
    <citation type="submission" date="2011-10" db="EMBL/GenBank/DDBJ databases">
        <title>Genome sequence of Gluconobacter morbifer G707, isolated from Drosophila gut.</title>
        <authorList>
            <person name="Lee W.-J."/>
            <person name="Kim E.-K."/>
        </authorList>
    </citation>
    <scope>NUCLEOTIDE SEQUENCE [LARGE SCALE GENOMIC DNA]</scope>
    <source>
        <strain evidence="1 2">G707</strain>
    </source>
</reference>
<proteinExistence type="predicted"/>
<dbReference type="EMBL" id="AGQV01000006">
    <property type="protein sequence ID" value="EHH67714.1"/>
    <property type="molecule type" value="Genomic_DNA"/>
</dbReference>
<name>G6XKB8_9PROT</name>